<gene>
    <name evidence="1" type="ORF">L21TH_1531</name>
</gene>
<dbReference type="Proteomes" id="UP000013378">
    <property type="component" value="Unassembled WGS sequence"/>
</dbReference>
<comment type="caution">
    <text evidence="1">The sequence shown here is derived from an EMBL/GenBank/DDBJ whole genome shotgun (WGS) entry which is preliminary data.</text>
</comment>
<dbReference type="AlphaFoldDB" id="R1CNZ4"/>
<accession>R1CNZ4</accession>
<keyword evidence="2" id="KW-1185">Reference proteome</keyword>
<evidence type="ECO:0000313" key="1">
    <source>
        <dbReference type="EMBL" id="EOD00421.1"/>
    </source>
</evidence>
<dbReference type="EMBL" id="ARZA01000173">
    <property type="protein sequence ID" value="EOD00421.1"/>
    <property type="molecule type" value="Genomic_DNA"/>
</dbReference>
<reference evidence="1 2" key="1">
    <citation type="journal article" date="2015" name="Geomicrobiol. J.">
        <title>Caldisalinibacter kiritimatiensis gen. nov., sp. nov., a moderately thermohalophilic thiosulfate-reducing bacterium from a hypersaline microbial mat.</title>
        <authorList>
            <person name="Ben Hania W."/>
            <person name="Joseph M."/>
            <person name="Fiebig A."/>
            <person name="Bunk B."/>
            <person name="Klenk H.-P."/>
            <person name="Fardeau M.-L."/>
            <person name="Spring S."/>
        </authorList>
    </citation>
    <scope>NUCLEOTIDE SEQUENCE [LARGE SCALE GENOMIC DNA]</scope>
    <source>
        <strain evidence="1 2">L21-TH-D2</strain>
    </source>
</reference>
<proteinExistence type="predicted"/>
<evidence type="ECO:0000313" key="2">
    <source>
        <dbReference type="Proteomes" id="UP000013378"/>
    </source>
</evidence>
<sequence>MRNVKLKCKIKGLEKTGSNMRAVNLKYKREVILIENFC</sequence>
<protein>
    <submittedName>
        <fullName evidence="1">Uncharacterized protein</fullName>
    </submittedName>
</protein>
<name>R1CNZ4_9FIRM</name>
<organism evidence="1 2">
    <name type="scientific">Caldisalinibacter kiritimatiensis</name>
    <dbReference type="NCBI Taxonomy" id="1304284"/>
    <lineage>
        <taxon>Bacteria</taxon>
        <taxon>Bacillati</taxon>
        <taxon>Bacillota</taxon>
        <taxon>Tissierellia</taxon>
        <taxon>Tissierellales</taxon>
        <taxon>Thermohalobacteraceae</taxon>
        <taxon>Caldisalinibacter</taxon>
    </lineage>
</organism>